<keyword evidence="3" id="KW-1185">Reference proteome</keyword>
<sequence>MKTSIQNLQCNNDQSGNNTIRLIQPLQDISNVTLPSPVSCPYAPNGLMSKNTDEIEVNLVKKARKERRAIIKAKRSSHDHRVRAVQGNESQNTSHFGKDRLDCII</sequence>
<dbReference type="Proteomes" id="UP001359559">
    <property type="component" value="Unassembled WGS sequence"/>
</dbReference>
<evidence type="ECO:0000256" key="1">
    <source>
        <dbReference type="SAM" id="MobiDB-lite"/>
    </source>
</evidence>
<gene>
    <name evidence="2" type="ORF">RJT34_10782</name>
</gene>
<evidence type="ECO:0000313" key="3">
    <source>
        <dbReference type="Proteomes" id="UP001359559"/>
    </source>
</evidence>
<feature type="compositionally biased region" description="Basic residues" evidence="1">
    <location>
        <begin position="73"/>
        <end position="83"/>
    </location>
</feature>
<organism evidence="2 3">
    <name type="scientific">Clitoria ternatea</name>
    <name type="common">Butterfly pea</name>
    <dbReference type="NCBI Taxonomy" id="43366"/>
    <lineage>
        <taxon>Eukaryota</taxon>
        <taxon>Viridiplantae</taxon>
        <taxon>Streptophyta</taxon>
        <taxon>Embryophyta</taxon>
        <taxon>Tracheophyta</taxon>
        <taxon>Spermatophyta</taxon>
        <taxon>Magnoliopsida</taxon>
        <taxon>eudicotyledons</taxon>
        <taxon>Gunneridae</taxon>
        <taxon>Pentapetalae</taxon>
        <taxon>rosids</taxon>
        <taxon>fabids</taxon>
        <taxon>Fabales</taxon>
        <taxon>Fabaceae</taxon>
        <taxon>Papilionoideae</taxon>
        <taxon>50 kb inversion clade</taxon>
        <taxon>NPAAA clade</taxon>
        <taxon>indigoferoid/millettioid clade</taxon>
        <taxon>Phaseoleae</taxon>
        <taxon>Clitoria</taxon>
    </lineage>
</organism>
<reference evidence="2 3" key="1">
    <citation type="submission" date="2024-01" db="EMBL/GenBank/DDBJ databases">
        <title>The genomes of 5 underutilized Papilionoideae crops provide insights into root nodulation and disease resistance.</title>
        <authorList>
            <person name="Yuan L."/>
        </authorList>
    </citation>
    <scope>NUCLEOTIDE SEQUENCE [LARGE SCALE GENOMIC DNA]</scope>
    <source>
        <strain evidence="2">LY-2023</strain>
        <tissue evidence="2">Leaf</tissue>
    </source>
</reference>
<name>A0AAN9JKM9_CLITE</name>
<dbReference type="EMBL" id="JAYKXN010000003">
    <property type="protein sequence ID" value="KAK7299951.1"/>
    <property type="molecule type" value="Genomic_DNA"/>
</dbReference>
<dbReference type="AlphaFoldDB" id="A0AAN9JKM9"/>
<feature type="compositionally biased region" description="Basic and acidic residues" evidence="1">
    <location>
        <begin position="96"/>
        <end position="105"/>
    </location>
</feature>
<proteinExistence type="predicted"/>
<feature type="region of interest" description="Disordered" evidence="1">
    <location>
        <begin position="73"/>
        <end position="105"/>
    </location>
</feature>
<comment type="caution">
    <text evidence="2">The sequence shown here is derived from an EMBL/GenBank/DDBJ whole genome shotgun (WGS) entry which is preliminary data.</text>
</comment>
<protein>
    <submittedName>
        <fullName evidence="2">Uncharacterized protein</fullName>
    </submittedName>
</protein>
<evidence type="ECO:0000313" key="2">
    <source>
        <dbReference type="EMBL" id="KAK7299951.1"/>
    </source>
</evidence>
<accession>A0AAN9JKM9</accession>